<gene>
    <name evidence="1" type="ORF">CUN67_25810</name>
</gene>
<dbReference type="GO" id="GO:0004177">
    <property type="term" value="F:aminopeptidase activity"/>
    <property type="evidence" value="ECO:0007669"/>
    <property type="project" value="UniProtKB-KW"/>
</dbReference>
<protein>
    <submittedName>
        <fullName evidence="1">Xaa-Pro aminopeptidase</fullName>
    </submittedName>
</protein>
<accession>A0A6B9G5Q5</accession>
<dbReference type="EMBL" id="CP024770">
    <property type="protein sequence ID" value="QGY32398.1"/>
    <property type="molecule type" value="Genomic_DNA"/>
</dbReference>
<proteinExistence type="predicted"/>
<dbReference type="RefSeq" id="WP_208718288.1">
    <property type="nucleotide sequence ID" value="NZ_CP024770.1"/>
</dbReference>
<keyword evidence="1" id="KW-0614">Plasmid</keyword>
<name>A0A6B9G5Q5_PANCY</name>
<geneLocation type="plasmid" evidence="2">
    <name>pne1b</name>
</geneLocation>
<keyword evidence="1" id="KW-0378">Hydrolase</keyword>
<dbReference type="CDD" id="cd01066">
    <property type="entry name" value="APP_MetAP"/>
    <property type="match status" value="1"/>
</dbReference>
<keyword evidence="1" id="KW-0645">Protease</keyword>
<evidence type="ECO:0000313" key="2">
    <source>
        <dbReference type="Proteomes" id="UP000502005"/>
    </source>
</evidence>
<sequence length="465" mass="50433">MTQQYEYRLMKKPAPPTFPDITTPVIPDAVMHQRLANVISAMSAQGLEFLVIYADKEHGGNFEYLSGFIPRFEEALLVISAEGTLSYIMGNENLKLVPFARNAGNCLHAPIFSLPNQPMDGDQPLHTLLARCGITASSRTGIVGWKLFTGLSASNQLFDVPAFVADAVFQACGGKHNVINATGLFISPESGVRIHNSAAEVAFYEYGANLASTCLLSALDAIEVGKSEKSIGQLLAAAGQPSTVISIAATGDRFSHATLYPRDKLIALGDKFSLTVGYKGGLSSRAAYVVAAAEELPAAVADYLPRVAQPYYHAVVTWLESLRCGLTGGELYQIVEHVLPKERWHWHLNPGHLVADEEWLCSPVSSGSKALLGSGMLLQIDIIPSVKGYGGCSIEDTVALADTQLQAEIALAWPDVWQRMQARRQYVEQVLHIQLHQDVLLLSNTVGYLRPYLLSKSEALVKVAN</sequence>
<keyword evidence="1" id="KW-0031">Aminopeptidase</keyword>
<dbReference type="Proteomes" id="UP000502005">
    <property type="component" value="Plasmid pNE1B"/>
</dbReference>
<reference evidence="1 2" key="1">
    <citation type="submission" date="2017-11" db="EMBL/GenBank/DDBJ databases">
        <title>Genome sequence of Pantoea cypripedii NE1.</title>
        <authorList>
            <person name="Nascimento F.X."/>
        </authorList>
    </citation>
    <scope>NUCLEOTIDE SEQUENCE [LARGE SCALE GENOMIC DNA]</scope>
    <source>
        <strain evidence="1 2">NE1</strain>
        <plasmid evidence="2">pne1b</plasmid>
    </source>
</reference>
<dbReference type="InterPro" id="IPR036005">
    <property type="entry name" value="Creatinase/aminopeptidase-like"/>
</dbReference>
<evidence type="ECO:0000313" key="1">
    <source>
        <dbReference type="EMBL" id="QGY32398.1"/>
    </source>
</evidence>
<dbReference type="SUPFAM" id="SSF55920">
    <property type="entry name" value="Creatinase/aminopeptidase"/>
    <property type="match status" value="1"/>
</dbReference>
<dbReference type="AlphaFoldDB" id="A0A6B9G5Q5"/>
<organism evidence="1 2">
    <name type="scientific">Pantoea cypripedii</name>
    <name type="common">Pectobacterium cypripedii</name>
    <name type="synonym">Erwinia cypripedii</name>
    <dbReference type="NCBI Taxonomy" id="55209"/>
    <lineage>
        <taxon>Bacteria</taxon>
        <taxon>Pseudomonadati</taxon>
        <taxon>Pseudomonadota</taxon>
        <taxon>Gammaproteobacteria</taxon>
        <taxon>Enterobacterales</taxon>
        <taxon>Erwiniaceae</taxon>
        <taxon>Pantoea</taxon>
    </lineage>
</organism>
<dbReference type="Gene3D" id="3.90.230.10">
    <property type="entry name" value="Creatinase/methionine aminopeptidase superfamily"/>
    <property type="match status" value="1"/>
</dbReference>